<dbReference type="KEGG" id="hsn:DV733_04215"/>
<reference evidence="2 3" key="1">
    <citation type="journal article" date="2019" name="Nat. Commun.">
        <title>A new type of DNA phosphorothioation-based antiviral system in archaea.</title>
        <authorList>
            <person name="Xiong L."/>
            <person name="Liu S."/>
            <person name="Chen S."/>
            <person name="Xiao Y."/>
            <person name="Zhu B."/>
            <person name="Gao Y."/>
            <person name="Zhang Y."/>
            <person name="Chen B."/>
            <person name="Luo J."/>
            <person name="Deng Z."/>
            <person name="Chen X."/>
            <person name="Wang L."/>
            <person name="Chen S."/>
        </authorList>
    </citation>
    <scope>NUCLEOTIDE SEQUENCE [LARGE SCALE GENOMIC DNA]</scope>
    <source>
        <strain evidence="2 3">CBA1105</strain>
    </source>
</reference>
<sequence length="98" mass="10649">MEGLLWLAFTLVLSVLPSLLFLGLWRGLMALRDDELVQRLDAEHFPETTIAPRPTFLGKDIEAVLSIRGPRGGSECPNCGAQSASGVDYCEQCLGSVE</sequence>
<dbReference type="AlphaFoldDB" id="A0A4D6HBS0"/>
<keyword evidence="1" id="KW-0812">Transmembrane</keyword>
<keyword evidence="1" id="KW-1133">Transmembrane helix</keyword>
<feature type="transmembrane region" description="Helical" evidence="1">
    <location>
        <begin position="6"/>
        <end position="25"/>
    </location>
</feature>
<protein>
    <recommendedName>
        <fullName evidence="4">Zinc ribbon domain-containing protein</fullName>
    </recommendedName>
</protein>
<evidence type="ECO:0000313" key="2">
    <source>
        <dbReference type="EMBL" id="QCC50492.1"/>
    </source>
</evidence>
<organism evidence="2 3">
    <name type="scientific">Halapricum salinum</name>
    <dbReference type="NCBI Taxonomy" id="1457250"/>
    <lineage>
        <taxon>Archaea</taxon>
        <taxon>Methanobacteriati</taxon>
        <taxon>Methanobacteriota</taxon>
        <taxon>Stenosarchaea group</taxon>
        <taxon>Halobacteria</taxon>
        <taxon>Halobacteriales</taxon>
        <taxon>Haloarculaceae</taxon>
        <taxon>Halapricum</taxon>
    </lineage>
</organism>
<proteinExistence type="predicted"/>
<accession>A0A4D6HBS0</accession>
<gene>
    <name evidence="2" type="ORF">DV733_04215</name>
</gene>
<dbReference type="GeneID" id="39847042"/>
<evidence type="ECO:0008006" key="4">
    <source>
        <dbReference type="Google" id="ProtNLM"/>
    </source>
</evidence>
<keyword evidence="3" id="KW-1185">Reference proteome</keyword>
<evidence type="ECO:0000313" key="3">
    <source>
        <dbReference type="Proteomes" id="UP000296706"/>
    </source>
</evidence>
<evidence type="ECO:0000256" key="1">
    <source>
        <dbReference type="SAM" id="Phobius"/>
    </source>
</evidence>
<dbReference type="RefSeq" id="WP_049993938.1">
    <property type="nucleotide sequence ID" value="NZ_CP031310.1"/>
</dbReference>
<dbReference type="EMBL" id="CP031310">
    <property type="protein sequence ID" value="QCC50492.1"/>
    <property type="molecule type" value="Genomic_DNA"/>
</dbReference>
<keyword evidence="1" id="KW-0472">Membrane</keyword>
<dbReference type="Proteomes" id="UP000296706">
    <property type="component" value="Chromosome"/>
</dbReference>
<name>A0A4D6HBS0_9EURY</name>
<dbReference type="STRING" id="1457250.GCA_000755225_03145"/>
<dbReference type="OrthoDB" id="205136at2157"/>